<sequence>MLDRQHQGLNGKAVVCDKKIAKSQDDTSQLVSQAINKRDTNAVAAAAANDDDVQNSQRIERLAYSKSDFDPLLIIIILAVTDLTVRAYSWRLLGVCQ</sequence>
<evidence type="ECO:0000313" key="1">
    <source>
        <dbReference type="EMBL" id="GFO44703.1"/>
    </source>
</evidence>
<dbReference type="AlphaFoldDB" id="A0AAV4DKA2"/>
<name>A0AAV4DKA2_9GAST</name>
<proteinExistence type="predicted"/>
<gene>
    <name evidence="1" type="ORF">PoB_007120800</name>
</gene>
<keyword evidence="2" id="KW-1185">Reference proteome</keyword>
<reference evidence="1 2" key="1">
    <citation type="journal article" date="2021" name="Elife">
        <title>Chloroplast acquisition without the gene transfer in kleptoplastic sea slugs, Plakobranchus ocellatus.</title>
        <authorList>
            <person name="Maeda T."/>
            <person name="Takahashi S."/>
            <person name="Yoshida T."/>
            <person name="Shimamura S."/>
            <person name="Takaki Y."/>
            <person name="Nagai Y."/>
            <person name="Toyoda A."/>
            <person name="Suzuki Y."/>
            <person name="Arimoto A."/>
            <person name="Ishii H."/>
            <person name="Satoh N."/>
            <person name="Nishiyama T."/>
            <person name="Hasebe M."/>
            <person name="Maruyama T."/>
            <person name="Minagawa J."/>
            <person name="Obokata J."/>
            <person name="Shigenobu S."/>
        </authorList>
    </citation>
    <scope>NUCLEOTIDE SEQUENCE [LARGE SCALE GENOMIC DNA]</scope>
</reference>
<dbReference type="Proteomes" id="UP000735302">
    <property type="component" value="Unassembled WGS sequence"/>
</dbReference>
<organism evidence="1 2">
    <name type="scientific">Plakobranchus ocellatus</name>
    <dbReference type="NCBI Taxonomy" id="259542"/>
    <lineage>
        <taxon>Eukaryota</taxon>
        <taxon>Metazoa</taxon>
        <taxon>Spiralia</taxon>
        <taxon>Lophotrochozoa</taxon>
        <taxon>Mollusca</taxon>
        <taxon>Gastropoda</taxon>
        <taxon>Heterobranchia</taxon>
        <taxon>Euthyneura</taxon>
        <taxon>Panpulmonata</taxon>
        <taxon>Sacoglossa</taxon>
        <taxon>Placobranchoidea</taxon>
        <taxon>Plakobranchidae</taxon>
        <taxon>Plakobranchus</taxon>
    </lineage>
</organism>
<evidence type="ECO:0000313" key="2">
    <source>
        <dbReference type="Proteomes" id="UP000735302"/>
    </source>
</evidence>
<comment type="caution">
    <text evidence="1">The sequence shown here is derived from an EMBL/GenBank/DDBJ whole genome shotgun (WGS) entry which is preliminary data.</text>
</comment>
<dbReference type="EMBL" id="BLXT01007982">
    <property type="protein sequence ID" value="GFO44703.1"/>
    <property type="molecule type" value="Genomic_DNA"/>
</dbReference>
<protein>
    <submittedName>
        <fullName evidence="1">Uncharacterized protein</fullName>
    </submittedName>
</protein>
<accession>A0AAV4DKA2</accession>